<evidence type="ECO:0000313" key="2">
    <source>
        <dbReference type="Proteomes" id="UP000479114"/>
    </source>
</evidence>
<dbReference type="Proteomes" id="UP000479114">
    <property type="component" value="Chromosome"/>
</dbReference>
<accession>A0A6C0NY28</accession>
<proteinExistence type="predicted"/>
<sequence>MTYSGYFTVSQQNGRWQLVDGNGAPFYSLGVNCFNHGIGIPMEEKLSGKYGGEGWHARWAEEKREEVWELGFNTMAAWHDRYFFDTGLPRTYEVRCSRYAKMANNGWGGYGFPDVFDPSFRDSCERAAAEAFGDAALNLAEDRSVIGLYTDNELHWWGSGGQWGMDDPGQGTNRTNLVEDYIKLPPDACGKQAWIAFLEERYKTIESLNEGWGAEYGSFGELSWLKQYRAAEAVYLADKTAFLAIIAELYFSTTTEALRKYDRHHLILGCRVVGTSTPDTVLKAMGKYADVMSINFYAFELPVQWLQRAHEMTGKPMMVTEFSFCCGQSAGFDLVTNGAQLVNVRDQKRRGECYRAFVTQAAELPYMVGTHWFSLYDFWDRQGLIGNYGLYDKEDRPWTEFTEAVRDTHRAILAEKLQGKL</sequence>
<dbReference type="SUPFAM" id="SSF51445">
    <property type="entry name" value="(Trans)glycosidases"/>
    <property type="match status" value="1"/>
</dbReference>
<dbReference type="Gene3D" id="3.20.20.80">
    <property type="entry name" value="Glycosidases"/>
    <property type="match status" value="1"/>
</dbReference>
<gene>
    <name evidence="1" type="ORF">GZH47_09735</name>
</gene>
<dbReference type="InterPro" id="IPR017853">
    <property type="entry name" value="GH"/>
</dbReference>
<dbReference type="RefSeq" id="WP_162639917.1">
    <property type="nucleotide sequence ID" value="NZ_CP048286.1"/>
</dbReference>
<dbReference type="EMBL" id="CP048286">
    <property type="protein sequence ID" value="QHW31108.1"/>
    <property type="molecule type" value="Genomic_DNA"/>
</dbReference>
<name>A0A6C0NY28_9BACL</name>
<dbReference type="KEGG" id="prz:GZH47_09735"/>
<protein>
    <recommendedName>
        <fullName evidence="3">Beta-agarase</fullName>
    </recommendedName>
</protein>
<dbReference type="AlphaFoldDB" id="A0A6C0NY28"/>
<evidence type="ECO:0008006" key="3">
    <source>
        <dbReference type="Google" id="ProtNLM"/>
    </source>
</evidence>
<keyword evidence="2" id="KW-1185">Reference proteome</keyword>
<organism evidence="1 2">
    <name type="scientific">Paenibacillus rhizovicinus</name>
    <dbReference type="NCBI Taxonomy" id="2704463"/>
    <lineage>
        <taxon>Bacteria</taxon>
        <taxon>Bacillati</taxon>
        <taxon>Bacillota</taxon>
        <taxon>Bacilli</taxon>
        <taxon>Bacillales</taxon>
        <taxon>Paenibacillaceae</taxon>
        <taxon>Paenibacillus</taxon>
    </lineage>
</organism>
<evidence type="ECO:0000313" key="1">
    <source>
        <dbReference type="EMBL" id="QHW31108.1"/>
    </source>
</evidence>
<reference evidence="1 2" key="1">
    <citation type="submission" date="2020-02" db="EMBL/GenBank/DDBJ databases">
        <title>Paenibacillus sp. nov., isolated from rhizosphere soil of tomato.</title>
        <authorList>
            <person name="Weon H.-Y."/>
            <person name="Lee S.A."/>
        </authorList>
    </citation>
    <scope>NUCLEOTIDE SEQUENCE [LARGE SCALE GENOMIC DNA]</scope>
    <source>
        <strain evidence="1 2">14171R-81</strain>
    </source>
</reference>